<dbReference type="Proteomes" id="UP000276133">
    <property type="component" value="Unassembled WGS sequence"/>
</dbReference>
<name>A0A3M7RD03_BRAPC</name>
<evidence type="ECO:0000313" key="1">
    <source>
        <dbReference type="EMBL" id="RNA21482.1"/>
    </source>
</evidence>
<reference evidence="1 2" key="1">
    <citation type="journal article" date="2018" name="Sci. Rep.">
        <title>Genomic signatures of local adaptation to the degree of environmental predictability in rotifers.</title>
        <authorList>
            <person name="Franch-Gras L."/>
            <person name="Hahn C."/>
            <person name="Garcia-Roger E.M."/>
            <person name="Carmona M.J."/>
            <person name="Serra M."/>
            <person name="Gomez A."/>
        </authorList>
    </citation>
    <scope>NUCLEOTIDE SEQUENCE [LARGE SCALE GENOMIC DNA]</scope>
    <source>
        <strain evidence="1">HYR1</strain>
    </source>
</reference>
<keyword evidence="2" id="KW-1185">Reference proteome</keyword>
<organism evidence="1 2">
    <name type="scientific">Brachionus plicatilis</name>
    <name type="common">Marine rotifer</name>
    <name type="synonym">Brachionus muelleri</name>
    <dbReference type="NCBI Taxonomy" id="10195"/>
    <lineage>
        <taxon>Eukaryota</taxon>
        <taxon>Metazoa</taxon>
        <taxon>Spiralia</taxon>
        <taxon>Gnathifera</taxon>
        <taxon>Rotifera</taxon>
        <taxon>Eurotatoria</taxon>
        <taxon>Monogononta</taxon>
        <taxon>Pseudotrocha</taxon>
        <taxon>Ploima</taxon>
        <taxon>Brachionidae</taxon>
        <taxon>Brachionus</taxon>
    </lineage>
</organism>
<proteinExistence type="predicted"/>
<comment type="caution">
    <text evidence="1">The sequence shown here is derived from an EMBL/GenBank/DDBJ whole genome shotgun (WGS) entry which is preliminary data.</text>
</comment>
<accession>A0A3M7RD03</accession>
<dbReference type="AlphaFoldDB" id="A0A3M7RD03"/>
<sequence length="68" mass="7824">MAPLVAKKYKKSKISYTVKSQLSHLYPAFLQQLNNGRKRFSSDSMLGDFDKSGAYRQANTFFSNQKKK</sequence>
<protein>
    <submittedName>
        <fullName evidence="1">Uncharacterized protein</fullName>
    </submittedName>
</protein>
<evidence type="ECO:0000313" key="2">
    <source>
        <dbReference type="Proteomes" id="UP000276133"/>
    </source>
</evidence>
<dbReference type="EMBL" id="REGN01003657">
    <property type="protein sequence ID" value="RNA21482.1"/>
    <property type="molecule type" value="Genomic_DNA"/>
</dbReference>
<gene>
    <name evidence="1" type="ORF">BpHYR1_019445</name>
</gene>